<sequence length="120" mass="13826">MSNEEKHADLLYDYIKFHLGLYISTPPVLAIIATALHVEEIEIFQLSMVALIIVYFIAGVHASRMITDYINVDWKGENKWAAFSLRANCRVRRFFQHYLYWVGLLIGLAGILFAKIQGSY</sequence>
<keyword evidence="3" id="KW-1185">Reference proteome</keyword>
<feature type="transmembrane region" description="Helical" evidence="1">
    <location>
        <begin position="98"/>
        <end position="116"/>
    </location>
</feature>
<reference evidence="2 3" key="1">
    <citation type="submission" date="2019-07" db="EMBL/GenBank/DDBJ databases">
        <title>Draft genome for Aliikangiella sp. M105.</title>
        <authorList>
            <person name="Wang G."/>
        </authorList>
    </citation>
    <scope>NUCLEOTIDE SEQUENCE [LARGE SCALE GENOMIC DNA]</scope>
    <source>
        <strain evidence="2 3">M105</strain>
    </source>
</reference>
<evidence type="ECO:0000256" key="1">
    <source>
        <dbReference type="SAM" id="Phobius"/>
    </source>
</evidence>
<proteinExistence type="predicted"/>
<name>A0A545UB54_9GAMM</name>
<feature type="transmembrane region" description="Helical" evidence="1">
    <location>
        <begin position="43"/>
        <end position="62"/>
    </location>
</feature>
<dbReference type="AlphaFoldDB" id="A0A545UB54"/>
<keyword evidence="1" id="KW-0812">Transmembrane</keyword>
<keyword evidence="1" id="KW-1133">Transmembrane helix</keyword>
<dbReference type="OrthoDB" id="9894007at2"/>
<feature type="transmembrane region" description="Helical" evidence="1">
    <location>
        <begin position="20"/>
        <end position="37"/>
    </location>
</feature>
<dbReference type="EMBL" id="VIKS01000010">
    <property type="protein sequence ID" value="TQV86706.1"/>
    <property type="molecule type" value="Genomic_DNA"/>
</dbReference>
<protein>
    <submittedName>
        <fullName evidence="2">Uncharacterized protein</fullName>
    </submittedName>
</protein>
<organism evidence="2 3">
    <name type="scientific">Aliikangiella coralliicola</name>
    <dbReference type="NCBI Taxonomy" id="2592383"/>
    <lineage>
        <taxon>Bacteria</taxon>
        <taxon>Pseudomonadati</taxon>
        <taxon>Pseudomonadota</taxon>
        <taxon>Gammaproteobacteria</taxon>
        <taxon>Oceanospirillales</taxon>
        <taxon>Pleioneaceae</taxon>
        <taxon>Aliikangiella</taxon>
    </lineage>
</organism>
<accession>A0A545UB54</accession>
<gene>
    <name evidence="2" type="ORF">FLL46_17595</name>
</gene>
<evidence type="ECO:0000313" key="2">
    <source>
        <dbReference type="EMBL" id="TQV86706.1"/>
    </source>
</evidence>
<keyword evidence="1" id="KW-0472">Membrane</keyword>
<dbReference type="Proteomes" id="UP000315439">
    <property type="component" value="Unassembled WGS sequence"/>
</dbReference>
<comment type="caution">
    <text evidence="2">The sequence shown here is derived from an EMBL/GenBank/DDBJ whole genome shotgun (WGS) entry which is preliminary data.</text>
</comment>
<dbReference type="RefSeq" id="WP_142932631.1">
    <property type="nucleotide sequence ID" value="NZ_ML660166.1"/>
</dbReference>
<evidence type="ECO:0000313" key="3">
    <source>
        <dbReference type="Proteomes" id="UP000315439"/>
    </source>
</evidence>